<keyword evidence="7 11" id="KW-1133">Transmembrane helix</keyword>
<dbReference type="Proteomes" id="UP000678393">
    <property type="component" value="Unassembled WGS sequence"/>
</dbReference>
<evidence type="ECO:0000256" key="8">
    <source>
        <dbReference type="ARBA" id="ARBA00023018"/>
    </source>
</evidence>
<reference evidence="12" key="1">
    <citation type="submission" date="2021-04" db="EMBL/GenBank/DDBJ databases">
        <authorList>
            <consortium name="Molecular Ecology Group"/>
        </authorList>
    </citation>
    <scope>NUCLEOTIDE SEQUENCE</scope>
</reference>
<dbReference type="Gene3D" id="1.20.1510.10">
    <property type="entry name" value="Cation efflux protein transmembrane domain"/>
    <property type="match status" value="1"/>
</dbReference>
<gene>
    <name evidence="12" type="ORF">CUNI_LOCUS281</name>
</gene>
<proteinExistence type="inferred from homology"/>
<evidence type="ECO:0000256" key="3">
    <source>
        <dbReference type="ARBA" id="ARBA00008731"/>
    </source>
</evidence>
<feature type="transmembrane region" description="Helical" evidence="11">
    <location>
        <begin position="204"/>
        <end position="228"/>
    </location>
</feature>
<dbReference type="PANTHER" id="PTHR31937">
    <property type="entry name" value="TRANSMEMBRANE PROTEIN 163"/>
    <property type="match status" value="1"/>
</dbReference>
<dbReference type="EMBL" id="CAJHNH020000030">
    <property type="protein sequence ID" value="CAG5114723.1"/>
    <property type="molecule type" value="Genomic_DNA"/>
</dbReference>
<evidence type="ECO:0000256" key="4">
    <source>
        <dbReference type="ARBA" id="ARBA00022692"/>
    </source>
</evidence>
<dbReference type="SUPFAM" id="SSF161111">
    <property type="entry name" value="Cation efflux protein transmembrane domain-like"/>
    <property type="match status" value="1"/>
</dbReference>
<evidence type="ECO:0000313" key="13">
    <source>
        <dbReference type="Proteomes" id="UP000678393"/>
    </source>
</evidence>
<keyword evidence="4 11" id="KW-0812">Transmembrane</keyword>
<feature type="non-terminal residue" evidence="12">
    <location>
        <position position="248"/>
    </location>
</feature>
<dbReference type="InterPro" id="IPR027469">
    <property type="entry name" value="Cation_efflux_TMD_sf"/>
</dbReference>
<keyword evidence="10" id="KW-0968">Cytoplasmic vesicle</keyword>
<evidence type="ECO:0000256" key="5">
    <source>
        <dbReference type="ARBA" id="ARBA00022753"/>
    </source>
</evidence>
<feature type="transmembrane region" description="Helical" evidence="11">
    <location>
        <begin position="145"/>
        <end position="167"/>
    </location>
</feature>
<organism evidence="12 13">
    <name type="scientific">Candidula unifasciata</name>
    <dbReference type="NCBI Taxonomy" id="100452"/>
    <lineage>
        <taxon>Eukaryota</taxon>
        <taxon>Metazoa</taxon>
        <taxon>Spiralia</taxon>
        <taxon>Lophotrochozoa</taxon>
        <taxon>Mollusca</taxon>
        <taxon>Gastropoda</taxon>
        <taxon>Heterobranchia</taxon>
        <taxon>Euthyneura</taxon>
        <taxon>Panpulmonata</taxon>
        <taxon>Eupulmonata</taxon>
        <taxon>Stylommatophora</taxon>
        <taxon>Helicina</taxon>
        <taxon>Helicoidea</taxon>
        <taxon>Geomitridae</taxon>
        <taxon>Candidula</taxon>
    </lineage>
</organism>
<protein>
    <recommendedName>
        <fullName evidence="14">Transmembrane protein 163</fullName>
    </recommendedName>
</protein>
<evidence type="ECO:0000256" key="6">
    <source>
        <dbReference type="ARBA" id="ARBA00022833"/>
    </source>
</evidence>
<dbReference type="PANTHER" id="PTHR31937:SF2">
    <property type="entry name" value="TRANSMEMBRANE PROTEIN 163"/>
    <property type="match status" value="1"/>
</dbReference>
<comment type="subcellular location">
    <subcellularLocation>
        <location evidence="2">Cytoplasmic vesicle</location>
        <location evidence="2">Secretory vesicle</location>
        <location evidence="2">Synaptic vesicle membrane</location>
        <topology evidence="2">Multi-pass membrane protein</topology>
    </subcellularLocation>
    <subcellularLocation>
        <location evidence="1">Early endosome membrane</location>
    </subcellularLocation>
</comment>
<keyword evidence="6" id="KW-0862">Zinc</keyword>
<keyword evidence="5" id="KW-0967">Endosome</keyword>
<evidence type="ECO:0000256" key="7">
    <source>
        <dbReference type="ARBA" id="ARBA00022989"/>
    </source>
</evidence>
<evidence type="ECO:0000256" key="11">
    <source>
        <dbReference type="SAM" id="Phobius"/>
    </source>
</evidence>
<dbReference type="AlphaFoldDB" id="A0A8S3YBX2"/>
<sequence>TEEWNTKQITGKDKNENDTVKYDTTNTGRLRTIAIVASWVSGLFSLITGVTAIVLGQIFHSQSLFGYGLDGVLDSLSSIVVLWRFYDSSSSTKTEARERKACIVVSILFFVSAFSLVFKSANAIVQNTQAADHDESMLNGRLLTVIFFSLCGVIALAIATLKVYVGWKLHSHVLIIDSIITYVGAAISFLGILAMEMYTEDQDVWYLDAMFGLFCGTFLFLFGLKLLIQLTCCYKVKDAILEISPGTP</sequence>
<evidence type="ECO:0000256" key="10">
    <source>
        <dbReference type="ARBA" id="ARBA00023329"/>
    </source>
</evidence>
<evidence type="ECO:0000313" key="12">
    <source>
        <dbReference type="EMBL" id="CAG5114723.1"/>
    </source>
</evidence>
<dbReference type="GO" id="GO:0031901">
    <property type="term" value="C:early endosome membrane"/>
    <property type="evidence" value="ECO:0007669"/>
    <property type="project" value="UniProtKB-SubCell"/>
</dbReference>
<dbReference type="OrthoDB" id="5980560at2759"/>
<feature type="transmembrane region" description="Helical" evidence="11">
    <location>
        <begin position="103"/>
        <end position="125"/>
    </location>
</feature>
<keyword evidence="8" id="KW-0770">Synapse</keyword>
<feature type="transmembrane region" description="Helical" evidence="11">
    <location>
        <begin position="33"/>
        <end position="58"/>
    </location>
</feature>
<dbReference type="InterPro" id="IPR026765">
    <property type="entry name" value="Tmem163"/>
</dbReference>
<keyword evidence="13" id="KW-1185">Reference proteome</keyword>
<evidence type="ECO:0000256" key="2">
    <source>
        <dbReference type="ARBA" id="ARBA00004644"/>
    </source>
</evidence>
<keyword evidence="9 11" id="KW-0472">Membrane</keyword>
<comment type="similarity">
    <text evidence="3">Belongs to the TMEM163 family.</text>
</comment>
<dbReference type="GO" id="GO:0030672">
    <property type="term" value="C:synaptic vesicle membrane"/>
    <property type="evidence" value="ECO:0007669"/>
    <property type="project" value="UniProtKB-SubCell"/>
</dbReference>
<evidence type="ECO:0000256" key="9">
    <source>
        <dbReference type="ARBA" id="ARBA00023136"/>
    </source>
</evidence>
<evidence type="ECO:0008006" key="14">
    <source>
        <dbReference type="Google" id="ProtNLM"/>
    </source>
</evidence>
<evidence type="ECO:0000256" key="1">
    <source>
        <dbReference type="ARBA" id="ARBA00004146"/>
    </source>
</evidence>
<name>A0A8S3YBX2_9EUPU</name>
<accession>A0A8S3YBX2</accession>
<feature type="transmembrane region" description="Helical" evidence="11">
    <location>
        <begin position="179"/>
        <end position="198"/>
    </location>
</feature>
<comment type="caution">
    <text evidence="12">The sequence shown here is derived from an EMBL/GenBank/DDBJ whole genome shotgun (WGS) entry which is preliminary data.</text>
</comment>
<feature type="transmembrane region" description="Helical" evidence="11">
    <location>
        <begin position="64"/>
        <end position="83"/>
    </location>
</feature>